<dbReference type="SFLD" id="SFLDG01129">
    <property type="entry name" value="C1.5:_HAD__Beta-PGM__Phosphata"/>
    <property type="match status" value="1"/>
</dbReference>
<keyword evidence="5" id="KW-0119">Carbohydrate metabolism</keyword>
<evidence type="ECO:0000256" key="1">
    <source>
        <dbReference type="ARBA" id="ARBA00001946"/>
    </source>
</evidence>
<dbReference type="InterPro" id="IPR041492">
    <property type="entry name" value="HAD_2"/>
</dbReference>
<dbReference type="Gene3D" id="3.40.50.1000">
    <property type="entry name" value="HAD superfamily/HAD-like"/>
    <property type="match status" value="1"/>
</dbReference>
<comment type="cofactor">
    <cofactor evidence="1">
        <name>Mg(2+)</name>
        <dbReference type="ChEBI" id="CHEBI:18420"/>
    </cofactor>
</comment>
<evidence type="ECO:0000256" key="5">
    <source>
        <dbReference type="ARBA" id="ARBA00023277"/>
    </source>
</evidence>
<dbReference type="SUPFAM" id="SSF56784">
    <property type="entry name" value="HAD-like"/>
    <property type="match status" value="1"/>
</dbReference>
<evidence type="ECO:0000256" key="4">
    <source>
        <dbReference type="ARBA" id="ARBA00022842"/>
    </source>
</evidence>
<dbReference type="Gene3D" id="1.10.150.240">
    <property type="entry name" value="Putative phosphatase, domain 2"/>
    <property type="match status" value="1"/>
</dbReference>
<keyword evidence="4" id="KW-0460">Magnesium</keyword>
<proteinExistence type="inferred from homology"/>
<evidence type="ECO:0000256" key="2">
    <source>
        <dbReference type="ARBA" id="ARBA00006171"/>
    </source>
</evidence>
<dbReference type="PANTHER" id="PTHR46193">
    <property type="entry name" value="6-PHOSPHOGLUCONATE PHOSPHATASE"/>
    <property type="match status" value="1"/>
</dbReference>
<dbReference type="SFLD" id="SFLDS00003">
    <property type="entry name" value="Haloacid_Dehalogenase"/>
    <property type="match status" value="1"/>
</dbReference>
<dbReference type="InterPro" id="IPR006439">
    <property type="entry name" value="HAD-SF_hydro_IA"/>
</dbReference>
<dbReference type="EMBL" id="CP159218">
    <property type="protein sequence ID" value="XCG65688.1"/>
    <property type="molecule type" value="Genomic_DNA"/>
</dbReference>
<accession>A0AAU8DWT8</accession>
<dbReference type="Pfam" id="PF13419">
    <property type="entry name" value="HAD_2"/>
    <property type="match status" value="1"/>
</dbReference>
<dbReference type="GO" id="GO:0046872">
    <property type="term" value="F:metal ion binding"/>
    <property type="evidence" value="ECO:0007669"/>
    <property type="project" value="UniProtKB-KW"/>
</dbReference>
<dbReference type="FunFam" id="3.40.50.1000:FF:000162">
    <property type="entry name" value="HAD-like protein"/>
    <property type="match status" value="1"/>
</dbReference>
<dbReference type="InterPro" id="IPR036412">
    <property type="entry name" value="HAD-like_sf"/>
</dbReference>
<dbReference type="InterPro" id="IPR023198">
    <property type="entry name" value="PGP-like_dom2"/>
</dbReference>
<dbReference type="CDD" id="cd07505">
    <property type="entry name" value="HAD_BPGM-like"/>
    <property type="match status" value="1"/>
</dbReference>
<dbReference type="InterPro" id="IPR051600">
    <property type="entry name" value="Beta-PGM-like"/>
</dbReference>
<evidence type="ECO:0000313" key="6">
    <source>
        <dbReference type="EMBL" id="XCG65688.1"/>
    </source>
</evidence>
<evidence type="ECO:0000256" key="3">
    <source>
        <dbReference type="ARBA" id="ARBA00022723"/>
    </source>
</evidence>
<dbReference type="NCBIfam" id="TIGR01509">
    <property type="entry name" value="HAD-SF-IA-v3"/>
    <property type="match status" value="1"/>
</dbReference>
<dbReference type="AlphaFoldDB" id="A0AAU8DWT8"/>
<dbReference type="GO" id="GO:0003824">
    <property type="term" value="F:catalytic activity"/>
    <property type="evidence" value="ECO:0007669"/>
    <property type="project" value="UniProtKB-ARBA"/>
</dbReference>
<dbReference type="PANTHER" id="PTHR46193:SF18">
    <property type="entry name" value="HEXITOL PHOSPHATASE B"/>
    <property type="match status" value="1"/>
</dbReference>
<sequence>MSELRAVLFDMDGTLTDSEKLWTIALDRTAAELGGSLGEEARHEMVGHDMWSSVDILQTDVGSSRPPQEVARLLTDYTAELFAEPLPWRPGAQQLLAAVKEAGLAMALVTATHRSLVELALDTLGHSTFGAIVCGDEVAHVKPHPEPYRRAMELLGVRPEQSLVIEDSPNGSASGLAAGLPVLVVPCDTDVPPRDGMTFRDSLEGLTAADLRAIHAGSAG</sequence>
<gene>
    <name evidence="6" type="ORF">ABLG96_10640</name>
</gene>
<dbReference type="RefSeq" id="WP_353651293.1">
    <property type="nucleotide sequence ID" value="NZ_CP159218.1"/>
</dbReference>
<keyword evidence="3" id="KW-0479">Metal-binding</keyword>
<comment type="similarity">
    <text evidence="2">Belongs to the HAD-like hydrolase superfamily. CbbY/CbbZ/Gph/YieH family.</text>
</comment>
<organism evidence="6">
    <name type="scientific">Nakamurella sp. A5-74</name>
    <dbReference type="NCBI Taxonomy" id="3158264"/>
    <lineage>
        <taxon>Bacteria</taxon>
        <taxon>Bacillati</taxon>
        <taxon>Actinomycetota</taxon>
        <taxon>Actinomycetes</taxon>
        <taxon>Nakamurellales</taxon>
        <taxon>Nakamurellaceae</taxon>
        <taxon>Nakamurella</taxon>
    </lineage>
</organism>
<protein>
    <submittedName>
        <fullName evidence="6">HAD family phosphatase</fullName>
    </submittedName>
</protein>
<reference evidence="6" key="1">
    <citation type="submission" date="2024-05" db="EMBL/GenBank/DDBJ databases">
        <authorList>
            <person name="Cai S.Y."/>
            <person name="Jin L.M."/>
            <person name="Li H.R."/>
        </authorList>
    </citation>
    <scope>NUCLEOTIDE SEQUENCE</scope>
    <source>
        <strain evidence="6">A5-74</strain>
    </source>
</reference>
<name>A0AAU8DWT8_9ACTN</name>
<dbReference type="InterPro" id="IPR023214">
    <property type="entry name" value="HAD_sf"/>
</dbReference>
<dbReference type="PRINTS" id="PR00413">
    <property type="entry name" value="HADHALOGNASE"/>
</dbReference>